<dbReference type="HAMAP" id="MF_01540">
    <property type="entry name" value="CysI"/>
    <property type="match status" value="1"/>
</dbReference>
<dbReference type="EMBL" id="JAMQKC010000011">
    <property type="protein sequence ID" value="MDC3417604.1"/>
    <property type="molecule type" value="Genomic_DNA"/>
</dbReference>
<dbReference type="PRINTS" id="PR00397">
    <property type="entry name" value="SIROHAEM"/>
</dbReference>
<feature type="binding site" evidence="15">
    <location>
        <position position="435"/>
    </location>
    <ligand>
        <name>[4Fe-4S] cluster</name>
        <dbReference type="ChEBI" id="CHEBI:49883"/>
    </ligand>
</feature>
<evidence type="ECO:0000256" key="10">
    <source>
        <dbReference type="ARBA" id="ARBA00023014"/>
    </source>
</evidence>
<evidence type="ECO:0000256" key="1">
    <source>
        <dbReference type="ARBA" id="ARBA00004774"/>
    </source>
</evidence>
<dbReference type="InterPro" id="IPR005117">
    <property type="entry name" value="NiRdtase/SiRdtase_haem-b_fer"/>
</dbReference>
<name>A0A9X3WHP7_9BACI</name>
<dbReference type="InterPro" id="IPR006067">
    <property type="entry name" value="NO2/SO3_Rdtase_4Fe4S_dom"/>
</dbReference>
<evidence type="ECO:0000256" key="16">
    <source>
        <dbReference type="SAM" id="MobiDB-lite"/>
    </source>
</evidence>
<proteinExistence type="inferred from homology"/>
<feature type="binding site" description="axial binding residue" evidence="15">
    <location>
        <position position="484"/>
    </location>
    <ligand>
        <name>siroheme</name>
        <dbReference type="ChEBI" id="CHEBI:60052"/>
    </ligand>
    <ligandPart>
        <name>Fe</name>
        <dbReference type="ChEBI" id="CHEBI:18248"/>
    </ligandPart>
</feature>
<feature type="domain" description="Nitrite/sulphite reductase 4Fe-4S" evidence="17">
    <location>
        <begin position="172"/>
        <end position="327"/>
    </location>
</feature>
<dbReference type="Proteomes" id="UP001145069">
    <property type="component" value="Unassembled WGS sequence"/>
</dbReference>
<protein>
    <recommendedName>
        <fullName evidence="15">Sulfite reductase [NADPH] hemoprotein beta-component</fullName>
        <shortName evidence="15">SiR-HP</shortName>
        <shortName evidence="15">SiRHP</shortName>
        <ecNumber evidence="15">1.8.1.2</ecNumber>
    </recommendedName>
</protein>
<evidence type="ECO:0000259" key="17">
    <source>
        <dbReference type="Pfam" id="PF01077"/>
    </source>
</evidence>
<keyword evidence="10 15" id="KW-0411">Iron-sulfur</keyword>
<keyword evidence="8 15" id="KW-0560">Oxidoreductase</keyword>
<evidence type="ECO:0000256" key="15">
    <source>
        <dbReference type="HAMAP-Rule" id="MF_01540"/>
    </source>
</evidence>
<dbReference type="InterPro" id="IPR045854">
    <property type="entry name" value="NO2/SO3_Rdtase_4Fe4S_sf"/>
</dbReference>
<dbReference type="NCBIfam" id="NF010029">
    <property type="entry name" value="PRK13504.1"/>
    <property type="match status" value="1"/>
</dbReference>
<evidence type="ECO:0000256" key="11">
    <source>
        <dbReference type="ARBA" id="ARBA00023192"/>
    </source>
</evidence>
<feature type="domain" description="Nitrite/Sulfite reductase ferredoxin-like" evidence="18">
    <location>
        <begin position="74"/>
        <end position="134"/>
    </location>
</feature>
<accession>A0A9X3WHP7</accession>
<dbReference type="AlphaFoldDB" id="A0A9X3WHP7"/>
<keyword evidence="7 15" id="KW-0521">NADP</keyword>
<feature type="binding site" evidence="15">
    <location>
        <position position="484"/>
    </location>
    <ligand>
        <name>[4Fe-4S] cluster</name>
        <dbReference type="ChEBI" id="CHEBI:49883"/>
    </ligand>
</feature>
<dbReference type="GO" id="GO:0019344">
    <property type="term" value="P:cysteine biosynthetic process"/>
    <property type="evidence" value="ECO:0007669"/>
    <property type="project" value="UniProtKB-KW"/>
</dbReference>
<evidence type="ECO:0000256" key="8">
    <source>
        <dbReference type="ARBA" id="ARBA00023002"/>
    </source>
</evidence>
<evidence type="ECO:0000256" key="4">
    <source>
        <dbReference type="ARBA" id="ARBA00022605"/>
    </source>
</evidence>
<comment type="caution">
    <text evidence="19">The sequence shown here is derived from an EMBL/GenBank/DDBJ whole genome shotgun (WGS) entry which is preliminary data.</text>
</comment>
<evidence type="ECO:0000256" key="6">
    <source>
        <dbReference type="ARBA" id="ARBA00022723"/>
    </source>
</evidence>
<evidence type="ECO:0000256" key="12">
    <source>
        <dbReference type="ARBA" id="ARBA00052219"/>
    </source>
</evidence>
<dbReference type="InterPro" id="IPR036136">
    <property type="entry name" value="Nit/Sulf_reduc_fer-like_dom_sf"/>
</dbReference>
<feature type="binding site" evidence="15">
    <location>
        <position position="480"/>
    </location>
    <ligand>
        <name>[4Fe-4S] cluster</name>
        <dbReference type="ChEBI" id="CHEBI:49883"/>
    </ligand>
</feature>
<sequence>MSKKRFPYEAGPPDAAEKLKEESNYLRGTLEESFQDPITASIPDDQTKILKFHGSYMQDDRDLRNERRKQKLEPAYQFMIRVRLPAGVATPAQWLTMDELSETYGNSTMKLTTRQTFQLHGILKWNMKKTIQAMDQVLLDTIAACGDVNRNVMCNVNPSQSNVHAEVSEYAKQISDHLLPSTRAYHEIWLDEEKVVDSQEVIEPIYGDLYLPRKFKIGVAVPPSNDIDVYSQDIGFIAIIENEELVGFNVVVGGGMGSTHGETDTYPQVGKLIGFCPKDKMVDVAEKILTIQRDYGNRSNRKNARFKYTVDRLGKEWVLNELNNRLGYELEEARDFYFESNGDRYGWVKGHNGKWHLTLFIQNGRVVDTETYKLKTALREIANIHTGDFRMTPNQNLIIANVTSYMKPKIQKLVDEYGLTDGKENSALRRNSMACVAFPTCGLAMAESERYLPSLIDKMDEILDEAGLREQEITIRMTGCPNGCARPALAEIAFIGKAPGKYNMYLGASFTGDRLNKMYRENIGEDEILAELRPILLRYAKEREENEHFGDFVIRAGYVDKVEDGREFHKESTKA</sequence>
<feature type="region of interest" description="Disordered" evidence="16">
    <location>
        <begin position="1"/>
        <end position="23"/>
    </location>
</feature>
<dbReference type="GO" id="GO:0009337">
    <property type="term" value="C:sulfite reductase complex (NADPH)"/>
    <property type="evidence" value="ECO:0007669"/>
    <property type="project" value="InterPro"/>
</dbReference>
<gene>
    <name evidence="15 19" type="primary">cysI</name>
    <name evidence="19" type="ORF">NC799_11920</name>
</gene>
<keyword evidence="6 15" id="KW-0479">Metal-binding</keyword>
<evidence type="ECO:0000256" key="9">
    <source>
        <dbReference type="ARBA" id="ARBA00023004"/>
    </source>
</evidence>
<evidence type="ECO:0000256" key="13">
    <source>
        <dbReference type="ARBA" id="ARBA00057160"/>
    </source>
</evidence>
<dbReference type="GO" id="GO:0050311">
    <property type="term" value="F:sulfite reductase (ferredoxin) activity"/>
    <property type="evidence" value="ECO:0007669"/>
    <property type="project" value="TreeGrafter"/>
</dbReference>
<evidence type="ECO:0000256" key="5">
    <source>
        <dbReference type="ARBA" id="ARBA00022617"/>
    </source>
</evidence>
<comment type="subunit">
    <text evidence="14 15">Alpha(8)-beta(8). The alpha component is a flavoprotein, the beta component is a hemoprotein.</text>
</comment>
<dbReference type="InterPro" id="IPR045169">
    <property type="entry name" value="NO2/SO3_Rdtase_4Fe4S_prot"/>
</dbReference>
<dbReference type="InterPro" id="IPR011786">
    <property type="entry name" value="CysI"/>
</dbReference>
<keyword evidence="9 15" id="KW-0408">Iron</keyword>
<comment type="function">
    <text evidence="13 15">Component of the sulfite reductase complex that catalyzes the 6-electron reduction of sulfite to sulfide. This is one of several activities required for the biosynthesis of L-cysteine from sulfate.</text>
</comment>
<dbReference type="GO" id="GO:0046872">
    <property type="term" value="F:metal ion binding"/>
    <property type="evidence" value="ECO:0007669"/>
    <property type="project" value="UniProtKB-KW"/>
</dbReference>
<comment type="catalytic activity">
    <reaction evidence="12 15">
        <text>hydrogen sulfide + 3 NADP(+) + 3 H2O = sulfite + 3 NADPH + 4 H(+)</text>
        <dbReference type="Rhea" id="RHEA:13801"/>
        <dbReference type="ChEBI" id="CHEBI:15377"/>
        <dbReference type="ChEBI" id="CHEBI:15378"/>
        <dbReference type="ChEBI" id="CHEBI:17359"/>
        <dbReference type="ChEBI" id="CHEBI:29919"/>
        <dbReference type="ChEBI" id="CHEBI:57783"/>
        <dbReference type="ChEBI" id="CHEBI:58349"/>
        <dbReference type="EC" id="1.8.1.2"/>
    </reaction>
</comment>
<dbReference type="InterPro" id="IPR006066">
    <property type="entry name" value="NO2/SO3_Rdtase_FeS/sirohaem_BS"/>
</dbReference>
<dbReference type="Pfam" id="PF03460">
    <property type="entry name" value="NIR_SIR_ferr"/>
    <property type="match status" value="2"/>
</dbReference>
<evidence type="ECO:0000256" key="14">
    <source>
        <dbReference type="ARBA" id="ARBA00062253"/>
    </source>
</evidence>
<organism evidence="19 20">
    <name type="scientific">Aquibacillus salsiterrae</name>
    <dbReference type="NCBI Taxonomy" id="2950439"/>
    <lineage>
        <taxon>Bacteria</taxon>
        <taxon>Bacillati</taxon>
        <taxon>Bacillota</taxon>
        <taxon>Bacilli</taxon>
        <taxon>Bacillales</taxon>
        <taxon>Bacillaceae</taxon>
        <taxon>Aquibacillus</taxon>
    </lineage>
</organism>
<keyword evidence="11 15" id="KW-0198">Cysteine biosynthesis</keyword>
<dbReference type="Gene3D" id="3.30.413.10">
    <property type="entry name" value="Sulfite Reductase Hemoprotein, domain 1"/>
    <property type="match status" value="2"/>
</dbReference>
<dbReference type="FunFam" id="3.30.413.10:FF:000003">
    <property type="entry name" value="Sulfite reductase [NADPH] hemoprotein beta-component"/>
    <property type="match status" value="1"/>
</dbReference>
<dbReference type="PANTHER" id="PTHR11493:SF47">
    <property type="entry name" value="SULFITE REDUCTASE [NADPH] SUBUNIT BETA"/>
    <property type="match status" value="1"/>
</dbReference>
<comment type="similarity">
    <text evidence="2 15">Belongs to the nitrite and sulfite reductase 4Fe-4S domain family.</text>
</comment>
<comment type="cofactor">
    <cofactor evidence="15">
        <name>siroheme</name>
        <dbReference type="ChEBI" id="CHEBI:60052"/>
    </cofactor>
    <text evidence="15">Binds 1 siroheme per subunit.</text>
</comment>
<comment type="pathway">
    <text evidence="1 15">Sulfur metabolism; hydrogen sulfide biosynthesis; hydrogen sulfide from sulfite (NADPH route): step 1/1.</text>
</comment>
<dbReference type="GO" id="GO:0051539">
    <property type="term" value="F:4 iron, 4 sulfur cluster binding"/>
    <property type="evidence" value="ECO:0007669"/>
    <property type="project" value="UniProtKB-KW"/>
</dbReference>
<keyword evidence="20" id="KW-1185">Reference proteome</keyword>
<dbReference type="GO" id="GO:0004783">
    <property type="term" value="F:sulfite reductase (NADPH) activity"/>
    <property type="evidence" value="ECO:0007669"/>
    <property type="project" value="UniProtKB-UniRule"/>
</dbReference>
<dbReference type="SUPFAM" id="SSF56014">
    <property type="entry name" value="Nitrite and sulphite reductase 4Fe-4S domain-like"/>
    <property type="match status" value="2"/>
</dbReference>
<dbReference type="GO" id="GO:0020037">
    <property type="term" value="F:heme binding"/>
    <property type="evidence" value="ECO:0007669"/>
    <property type="project" value="InterPro"/>
</dbReference>
<evidence type="ECO:0000259" key="18">
    <source>
        <dbReference type="Pfam" id="PF03460"/>
    </source>
</evidence>
<reference evidence="19" key="1">
    <citation type="submission" date="2022-06" db="EMBL/GenBank/DDBJ databases">
        <title>Aquibacillus sp. a new bacterium isolated from soil saline samples.</title>
        <authorList>
            <person name="Galisteo C."/>
            <person name="De La Haba R."/>
            <person name="Sanchez-Porro C."/>
            <person name="Ventosa A."/>
        </authorList>
    </citation>
    <scope>NUCLEOTIDE SEQUENCE</scope>
    <source>
        <strain evidence="19">3ASR75-54</strain>
    </source>
</reference>
<dbReference type="EC" id="1.8.1.2" evidence="15"/>
<dbReference type="GO" id="GO:0000103">
    <property type="term" value="P:sulfate assimilation"/>
    <property type="evidence" value="ECO:0007669"/>
    <property type="project" value="UniProtKB-UniRule"/>
</dbReference>
<evidence type="ECO:0000256" key="3">
    <source>
        <dbReference type="ARBA" id="ARBA00022485"/>
    </source>
</evidence>
<evidence type="ECO:0000256" key="2">
    <source>
        <dbReference type="ARBA" id="ARBA00010429"/>
    </source>
</evidence>
<comment type="cofactor">
    <cofactor evidence="15">
        <name>[4Fe-4S] cluster</name>
        <dbReference type="ChEBI" id="CHEBI:49883"/>
    </cofactor>
    <text evidence="15">Binds 1 [4Fe-4S] cluster per subunit.</text>
</comment>
<evidence type="ECO:0000313" key="19">
    <source>
        <dbReference type="EMBL" id="MDC3417604.1"/>
    </source>
</evidence>
<dbReference type="PANTHER" id="PTHR11493">
    <property type="entry name" value="SULFITE REDUCTASE [NADPH] SUBUNIT BETA-RELATED"/>
    <property type="match status" value="1"/>
</dbReference>
<dbReference type="GO" id="GO:0070814">
    <property type="term" value="P:hydrogen sulfide biosynthetic process"/>
    <property type="evidence" value="ECO:0007669"/>
    <property type="project" value="UniProtKB-UniRule"/>
</dbReference>
<dbReference type="GO" id="GO:0050661">
    <property type="term" value="F:NADP binding"/>
    <property type="evidence" value="ECO:0007669"/>
    <property type="project" value="InterPro"/>
</dbReference>
<feature type="domain" description="Nitrite/Sulfite reductase ferredoxin-like" evidence="18">
    <location>
        <begin position="351"/>
        <end position="416"/>
    </location>
</feature>
<dbReference type="Pfam" id="PF01077">
    <property type="entry name" value="NIR_SIR"/>
    <property type="match status" value="1"/>
</dbReference>
<keyword evidence="3 15" id="KW-0004">4Fe-4S</keyword>
<keyword evidence="5 15" id="KW-0349">Heme</keyword>
<dbReference type="RefSeq" id="WP_272446673.1">
    <property type="nucleotide sequence ID" value="NZ_JAMQKC010000011.1"/>
</dbReference>
<keyword evidence="4 15" id="KW-0028">Amino-acid biosynthesis</keyword>
<dbReference type="FunFam" id="3.30.413.10:FF:000004">
    <property type="entry name" value="Sulfite reductase [NADPH] hemoprotein beta-component"/>
    <property type="match status" value="1"/>
</dbReference>
<evidence type="ECO:0000313" key="20">
    <source>
        <dbReference type="Proteomes" id="UP001145069"/>
    </source>
</evidence>
<dbReference type="PROSITE" id="PS00365">
    <property type="entry name" value="NIR_SIR"/>
    <property type="match status" value="1"/>
</dbReference>
<dbReference type="NCBIfam" id="TIGR02041">
    <property type="entry name" value="CysI"/>
    <property type="match status" value="1"/>
</dbReference>
<feature type="binding site" evidence="15">
    <location>
        <position position="441"/>
    </location>
    <ligand>
        <name>[4Fe-4S] cluster</name>
        <dbReference type="ChEBI" id="CHEBI:49883"/>
    </ligand>
</feature>
<evidence type="ECO:0000256" key="7">
    <source>
        <dbReference type="ARBA" id="ARBA00022857"/>
    </source>
</evidence>
<dbReference type="SUPFAM" id="SSF55124">
    <property type="entry name" value="Nitrite/Sulfite reductase N-terminal domain-like"/>
    <property type="match status" value="2"/>
</dbReference>